<dbReference type="InterPro" id="IPR023473">
    <property type="entry name" value="AMMECR1"/>
</dbReference>
<sequence>MIYIQTHCYLTCIQRIILDKNIKLIFQPFTRIIAYVGSVLYNLTQKGTTFAYKRDLLSRELPNKQSENVNLKLTHVFNCRLTTNPPEPAFLSLLFRYKIQNNLLLDFIPLQKRLCFIAFHVLEQKLKNQKPDQNILNEIPNESCPLFVTYHKNEDDLRGCIGNLGGLNLRTGIPEYAIIAAMQDHRFDPIRASELPTLSVAVSLLVNYQPVDALDWEVGKHGILINYKGKSGTYLPEVALEQNWDQKTTLQQLLLKAGVRVKLTDEVIKEIKCTGYESSKETISWAEYEQMKK</sequence>
<reference evidence="2 3" key="1">
    <citation type="submission" date="2024-07" db="EMBL/GenBank/DDBJ databases">
        <authorList>
            <person name="Akdeniz Z."/>
        </authorList>
    </citation>
    <scope>NUCLEOTIDE SEQUENCE [LARGE SCALE GENOMIC DNA]</scope>
</reference>
<evidence type="ECO:0000313" key="2">
    <source>
        <dbReference type="EMBL" id="CAL6033462.1"/>
    </source>
</evidence>
<dbReference type="Proteomes" id="UP001642409">
    <property type="component" value="Unassembled WGS sequence"/>
</dbReference>
<dbReference type="InterPro" id="IPR027623">
    <property type="entry name" value="AmmeMemoSam_A"/>
</dbReference>
<feature type="domain" description="AMMECR1" evidence="1">
    <location>
        <begin position="102"/>
        <end position="292"/>
    </location>
</feature>
<dbReference type="PROSITE" id="PS51112">
    <property type="entry name" value="AMMECR1"/>
    <property type="match status" value="1"/>
</dbReference>
<dbReference type="Pfam" id="PF01871">
    <property type="entry name" value="AMMECR1"/>
    <property type="match status" value="1"/>
</dbReference>
<dbReference type="PANTHER" id="PTHR13016:SF0">
    <property type="entry name" value="AMME SYNDROME CANDIDATE GENE 1 PROTEIN"/>
    <property type="match status" value="1"/>
</dbReference>
<accession>A0ABP1JA47</accession>
<dbReference type="EMBL" id="CAXDID020000125">
    <property type="protein sequence ID" value="CAL6033462.1"/>
    <property type="molecule type" value="Genomic_DNA"/>
</dbReference>
<keyword evidence="3" id="KW-1185">Reference proteome</keyword>
<protein>
    <submittedName>
        <fullName evidence="2">AMMECR1-domain_containing protein</fullName>
    </submittedName>
</protein>
<organism evidence="2 3">
    <name type="scientific">Hexamita inflata</name>
    <dbReference type="NCBI Taxonomy" id="28002"/>
    <lineage>
        <taxon>Eukaryota</taxon>
        <taxon>Metamonada</taxon>
        <taxon>Diplomonadida</taxon>
        <taxon>Hexamitidae</taxon>
        <taxon>Hexamitinae</taxon>
        <taxon>Hexamita</taxon>
    </lineage>
</organism>
<dbReference type="NCBIfam" id="TIGR04335">
    <property type="entry name" value="AmmeMemoSam_A"/>
    <property type="match status" value="1"/>
</dbReference>
<proteinExistence type="predicted"/>
<dbReference type="SUPFAM" id="SSF143447">
    <property type="entry name" value="AMMECR1-like"/>
    <property type="match status" value="1"/>
</dbReference>
<comment type="caution">
    <text evidence="2">The sequence shown here is derived from an EMBL/GenBank/DDBJ whole genome shotgun (WGS) entry which is preliminary data.</text>
</comment>
<dbReference type="NCBIfam" id="TIGR00296">
    <property type="entry name" value="TIGR00296 family protein"/>
    <property type="match status" value="1"/>
</dbReference>
<dbReference type="Gene3D" id="3.30.700.20">
    <property type="entry name" value="Hypothetical protein ph0010, domain 1"/>
    <property type="match status" value="1"/>
</dbReference>
<evidence type="ECO:0000259" key="1">
    <source>
        <dbReference type="PROSITE" id="PS51112"/>
    </source>
</evidence>
<dbReference type="InterPro" id="IPR027485">
    <property type="entry name" value="AMMECR1_N"/>
</dbReference>
<dbReference type="PANTHER" id="PTHR13016">
    <property type="entry name" value="AMMECR1 HOMOLOG"/>
    <property type="match status" value="1"/>
</dbReference>
<dbReference type="Gene3D" id="3.30.1490.150">
    <property type="entry name" value="Hypothetical protein ph0010, domain 2"/>
    <property type="match status" value="1"/>
</dbReference>
<evidence type="ECO:0000313" key="3">
    <source>
        <dbReference type="Proteomes" id="UP001642409"/>
    </source>
</evidence>
<dbReference type="InterPro" id="IPR036071">
    <property type="entry name" value="AMMECR1_dom_sf"/>
</dbReference>
<gene>
    <name evidence="2" type="ORF">HINF_LOCUS34981</name>
</gene>
<name>A0ABP1JA47_9EUKA</name>
<dbReference type="InterPro" id="IPR002733">
    <property type="entry name" value="AMMECR1_domain"/>
</dbReference>